<gene>
    <name evidence="2" type="ORF">SAMN05216404_102294</name>
</gene>
<accession>A0A1H8DLM5</accession>
<feature type="transmembrane region" description="Helical" evidence="1">
    <location>
        <begin position="152"/>
        <end position="172"/>
    </location>
</feature>
<dbReference type="RefSeq" id="WP_074744385.1">
    <property type="nucleotide sequence ID" value="NZ_FOCT01000002.1"/>
</dbReference>
<evidence type="ECO:0000313" key="2">
    <source>
        <dbReference type="EMBL" id="SEN07674.1"/>
    </source>
</evidence>
<reference evidence="2 3" key="1">
    <citation type="submission" date="2016-10" db="EMBL/GenBank/DDBJ databases">
        <authorList>
            <person name="de Groot N.N."/>
        </authorList>
    </citation>
    <scope>NUCLEOTIDE SEQUENCE [LARGE SCALE GENOMIC DNA]</scope>
    <source>
        <strain evidence="2 3">Nl18</strain>
    </source>
</reference>
<name>A0A1H8DLM5_9PROT</name>
<feature type="transmembrane region" description="Helical" evidence="1">
    <location>
        <begin position="178"/>
        <end position="203"/>
    </location>
</feature>
<keyword evidence="1" id="KW-0472">Membrane</keyword>
<dbReference type="AlphaFoldDB" id="A0A1H8DLM5"/>
<proteinExistence type="predicted"/>
<dbReference type="Proteomes" id="UP000183898">
    <property type="component" value="Unassembled WGS sequence"/>
</dbReference>
<keyword evidence="1" id="KW-1133">Transmembrane helix</keyword>
<evidence type="ECO:0000313" key="3">
    <source>
        <dbReference type="Proteomes" id="UP000183898"/>
    </source>
</evidence>
<protein>
    <submittedName>
        <fullName evidence="2">Uncharacterized protein</fullName>
    </submittedName>
</protein>
<sequence>MTEVKTDSEANTIDICVQHAREILASQLPQVKDKGYDFAPLFRQMTIQLYLVGVMWRCSERLGVAGDTRDHAFEAMQSMLIADGMKKKEAQQRIVFLRNMSRVEDGTDTLAVSTGYEAVPNDDSMTRLFDEYRNEARVSGSLWRLFERGKKIMFIGGAAAAFVTIWAVTIFLPKTEGIDILAAGLLAAAFVVVPTFLIGLLIYRTKMKKSVPPASSQS</sequence>
<evidence type="ECO:0000256" key="1">
    <source>
        <dbReference type="SAM" id="Phobius"/>
    </source>
</evidence>
<keyword evidence="1" id="KW-0812">Transmembrane</keyword>
<dbReference type="EMBL" id="FOCT01000002">
    <property type="protein sequence ID" value="SEN07674.1"/>
    <property type="molecule type" value="Genomic_DNA"/>
</dbReference>
<organism evidence="2 3">
    <name type="scientific">Nitrosospira multiformis</name>
    <dbReference type="NCBI Taxonomy" id="1231"/>
    <lineage>
        <taxon>Bacteria</taxon>
        <taxon>Pseudomonadati</taxon>
        <taxon>Pseudomonadota</taxon>
        <taxon>Betaproteobacteria</taxon>
        <taxon>Nitrosomonadales</taxon>
        <taxon>Nitrosomonadaceae</taxon>
        <taxon>Nitrosospira</taxon>
    </lineage>
</organism>